<dbReference type="Pfam" id="PF00725">
    <property type="entry name" value="3HCDH"/>
    <property type="match status" value="2"/>
</dbReference>
<dbReference type="Pfam" id="PF02737">
    <property type="entry name" value="3HCDH_N"/>
    <property type="match status" value="2"/>
</dbReference>
<dbReference type="PANTHER" id="PTHR48075:SF9">
    <property type="entry name" value="3-HYDROXYBUTYRYL-COA DEHYDROGENASE"/>
    <property type="match status" value="1"/>
</dbReference>
<feature type="domain" description="3-hydroxyacyl-CoA dehydrogenase NAD binding" evidence="5">
    <location>
        <begin position="28"/>
        <end position="137"/>
    </location>
</feature>
<protein>
    <submittedName>
        <fullName evidence="6">Oxidoreductase</fullName>
    </submittedName>
</protein>
<evidence type="ECO:0000259" key="4">
    <source>
        <dbReference type="Pfam" id="PF00725"/>
    </source>
</evidence>
<dbReference type="Proteomes" id="UP000649573">
    <property type="component" value="Unassembled WGS sequence"/>
</dbReference>
<feature type="domain" description="3-hydroxyacyl-CoA dehydrogenase C-terminal" evidence="4">
    <location>
        <begin position="430"/>
        <end position="523"/>
    </location>
</feature>
<organism evidence="6 7">
    <name type="scientific">Lentzea flava</name>
    <dbReference type="NCBI Taxonomy" id="103732"/>
    <lineage>
        <taxon>Bacteria</taxon>
        <taxon>Bacillati</taxon>
        <taxon>Actinomycetota</taxon>
        <taxon>Actinomycetes</taxon>
        <taxon>Pseudonocardiales</taxon>
        <taxon>Pseudonocardiaceae</taxon>
        <taxon>Lentzea</taxon>
    </lineage>
</organism>
<evidence type="ECO:0000256" key="3">
    <source>
        <dbReference type="ARBA" id="ARBA00023002"/>
    </source>
</evidence>
<dbReference type="Gene3D" id="3.40.50.720">
    <property type="entry name" value="NAD(P)-binding Rossmann-like Domain"/>
    <property type="match status" value="2"/>
</dbReference>
<dbReference type="InterPro" id="IPR006176">
    <property type="entry name" value="3-OHacyl-CoA_DH_NAD-bd"/>
</dbReference>
<dbReference type="PANTHER" id="PTHR48075">
    <property type="entry name" value="3-HYDROXYACYL-COA DEHYDROGENASE FAMILY PROTEIN"/>
    <property type="match status" value="1"/>
</dbReference>
<dbReference type="SUPFAM" id="SSF48179">
    <property type="entry name" value="6-phosphogluconate dehydrogenase C-terminal domain-like"/>
    <property type="match status" value="2"/>
</dbReference>
<name>A0ABQ2UGV2_9PSEU</name>
<comment type="similarity">
    <text evidence="2">Belongs to the 3-hydroxyacyl-CoA dehydrogenase family.</text>
</comment>
<dbReference type="Gene3D" id="1.10.1040.10">
    <property type="entry name" value="N-(1-d-carboxylethyl)-l-norvaline Dehydrogenase, domain 2"/>
    <property type="match status" value="2"/>
</dbReference>
<accession>A0ABQ2UGV2</accession>
<evidence type="ECO:0000256" key="2">
    <source>
        <dbReference type="ARBA" id="ARBA00009463"/>
    </source>
</evidence>
<dbReference type="SUPFAM" id="SSF51735">
    <property type="entry name" value="NAD(P)-binding Rossmann-fold domains"/>
    <property type="match status" value="2"/>
</dbReference>
<dbReference type="InterPro" id="IPR013328">
    <property type="entry name" value="6PGD_dom2"/>
</dbReference>
<reference evidence="7" key="1">
    <citation type="journal article" date="2019" name="Int. J. Syst. Evol. Microbiol.">
        <title>The Global Catalogue of Microorganisms (GCM) 10K type strain sequencing project: providing services to taxonomists for standard genome sequencing and annotation.</title>
        <authorList>
            <consortium name="The Broad Institute Genomics Platform"/>
            <consortium name="The Broad Institute Genome Sequencing Center for Infectious Disease"/>
            <person name="Wu L."/>
            <person name="Ma J."/>
        </authorList>
    </citation>
    <scope>NUCLEOTIDE SEQUENCE [LARGE SCALE GENOMIC DNA]</scope>
    <source>
        <strain evidence="7">JCM 3296</strain>
    </source>
</reference>
<proteinExistence type="inferred from homology"/>
<dbReference type="InterPro" id="IPR006108">
    <property type="entry name" value="3HC_DH_C"/>
</dbReference>
<keyword evidence="7" id="KW-1185">Reference proteome</keyword>
<dbReference type="EMBL" id="BMRE01000008">
    <property type="protein sequence ID" value="GGU32563.1"/>
    <property type="molecule type" value="Genomic_DNA"/>
</dbReference>
<comment type="caution">
    <text evidence="6">The sequence shown here is derived from an EMBL/GenBank/DDBJ whole genome shotgun (WGS) entry which is preliminary data.</text>
</comment>
<feature type="domain" description="3-hydroxyacyl-CoA dehydrogenase NAD binding" evidence="5">
    <location>
        <begin position="250"/>
        <end position="427"/>
    </location>
</feature>
<evidence type="ECO:0000259" key="5">
    <source>
        <dbReference type="Pfam" id="PF02737"/>
    </source>
</evidence>
<evidence type="ECO:0000256" key="1">
    <source>
        <dbReference type="ARBA" id="ARBA00005086"/>
    </source>
</evidence>
<dbReference type="InterPro" id="IPR036291">
    <property type="entry name" value="NAD(P)-bd_dom_sf"/>
</dbReference>
<keyword evidence="3" id="KW-0560">Oxidoreductase</keyword>
<sequence length="526" mass="54879">MDERRTVIGVLGTSTWVPDALRDTGHDVVQSEDLDALVRADIVIDTTPDVAPEKAALLQRLDAVCPLETLLVPVVFTSSVEQLAALSGRPSHVVGLRVPLPPPAGGGAELLLTPMTSAASASRAARLLDSLGLTPLSLGAGVASAARELVFGYLNRAAALAEEGYASRSDIDTAMRLGCGLPAGPLELLDRIGLDVAQDVLVDLMDRTGDKSFHPTGLLRELAEAGRGFREDPAESFGQRDSTDAAVRRVGVVGAGTMACGIAEVAASAGIDTVLVARDAAKASRALDTVQASLTKSVRRGRISAETKQAALDRLSTVDDVSALSSCDLVIEAVAENTAVKRAVFGSLDRVCKPGAVLATTTSSLPVSMCAEATSRPESVVGLHFFNPAPAMKLVELAFTDATGSHAARVARAFCAQTGKTSVDCHDRAGFIVNFLLFPYLSRAIGLLERGVSVAELDAAVEAGFGYPMGPFKLLDTIGLDVSLAIQRRLYDTFGTAEHEPSPVLEAMVAAGWLGRKNGRGFTVAP</sequence>
<evidence type="ECO:0000313" key="7">
    <source>
        <dbReference type="Proteomes" id="UP000649573"/>
    </source>
</evidence>
<comment type="pathway">
    <text evidence="1">Lipid metabolism; butanoate metabolism.</text>
</comment>
<gene>
    <name evidence="6" type="ORF">GCM10010178_25970</name>
</gene>
<evidence type="ECO:0000313" key="6">
    <source>
        <dbReference type="EMBL" id="GGU32563.1"/>
    </source>
</evidence>
<feature type="domain" description="3-hydroxyacyl-CoA dehydrogenase C-terminal" evidence="4">
    <location>
        <begin position="149"/>
        <end position="227"/>
    </location>
</feature>
<dbReference type="InterPro" id="IPR008927">
    <property type="entry name" value="6-PGluconate_DH-like_C_sf"/>
</dbReference>
<dbReference type="RefSeq" id="WP_189253886.1">
    <property type="nucleotide sequence ID" value="NZ_BMRE01000008.1"/>
</dbReference>